<dbReference type="PANTHER" id="PTHR43537">
    <property type="entry name" value="TRANSCRIPTIONAL REGULATOR, GNTR FAMILY"/>
    <property type="match status" value="1"/>
</dbReference>
<dbReference type="Gene3D" id="1.20.120.530">
    <property type="entry name" value="GntR ligand-binding domain-like"/>
    <property type="match status" value="1"/>
</dbReference>
<dbReference type="InterPro" id="IPR000524">
    <property type="entry name" value="Tscrpt_reg_HTH_GntR"/>
</dbReference>
<feature type="domain" description="HTH gntR-type" evidence="4">
    <location>
        <begin position="9"/>
        <end position="77"/>
    </location>
</feature>
<dbReference type="InterPro" id="IPR036388">
    <property type="entry name" value="WH-like_DNA-bd_sf"/>
</dbReference>
<dbReference type="PANTHER" id="PTHR43537:SF47">
    <property type="entry name" value="REGULATORY PROTEIN GNTR HTH"/>
    <property type="match status" value="1"/>
</dbReference>
<dbReference type="Gene3D" id="1.10.10.10">
    <property type="entry name" value="Winged helix-like DNA-binding domain superfamily/Winged helix DNA-binding domain"/>
    <property type="match status" value="1"/>
</dbReference>
<evidence type="ECO:0000256" key="1">
    <source>
        <dbReference type="ARBA" id="ARBA00023015"/>
    </source>
</evidence>
<dbReference type="GO" id="GO:0003700">
    <property type="term" value="F:DNA-binding transcription factor activity"/>
    <property type="evidence" value="ECO:0007669"/>
    <property type="project" value="InterPro"/>
</dbReference>
<evidence type="ECO:0000256" key="3">
    <source>
        <dbReference type="ARBA" id="ARBA00023163"/>
    </source>
</evidence>
<accession>A0A3S3ZTE1</accession>
<reference evidence="5 6" key="1">
    <citation type="submission" date="2018-11" db="EMBL/GenBank/DDBJ databases">
        <title>Rhodococcus spongicola sp. nov. and Rhodococcus xishaensis sp. nov. from marine sponges.</title>
        <authorList>
            <person name="Li L."/>
            <person name="Lin H.W."/>
        </authorList>
    </citation>
    <scope>NUCLEOTIDE SEQUENCE [LARGE SCALE GENOMIC DNA]</scope>
    <source>
        <strain evidence="5 6">CCTCC AB2014297</strain>
    </source>
</reference>
<evidence type="ECO:0000313" key="6">
    <source>
        <dbReference type="Proteomes" id="UP000286208"/>
    </source>
</evidence>
<dbReference type="GO" id="GO:0003677">
    <property type="term" value="F:DNA binding"/>
    <property type="evidence" value="ECO:0007669"/>
    <property type="project" value="UniProtKB-KW"/>
</dbReference>
<dbReference type="AlphaFoldDB" id="A0A3S3ZTE1"/>
<dbReference type="Pfam" id="PF00392">
    <property type="entry name" value="GntR"/>
    <property type="match status" value="1"/>
</dbReference>
<evidence type="ECO:0000259" key="4">
    <source>
        <dbReference type="PROSITE" id="PS50949"/>
    </source>
</evidence>
<dbReference type="Pfam" id="PF07729">
    <property type="entry name" value="FCD"/>
    <property type="match status" value="1"/>
</dbReference>
<sequence length="232" mass="24996">MTGHALRSGPLVPQLEELFRRRIDNGEWTVGQRLPSETELAAEVGVGRSSVREAVKLLARDGLLDVRHGVGTFVAEPPAEPALETLLRRSRVLEVLEVRRALEVEAARLAADRARPEDLAEIRRQLDDRHDRHEQHAADAAAFVTADLDFHRSVVALAGNSVLTALFDSVRPVLHAALVEMVENEPQVPDTGDAHDALVDALEAGDGAAAVAATAANLDPMMAELRDGGQGE</sequence>
<comment type="caution">
    <text evidence="5">The sequence shown here is derived from an EMBL/GenBank/DDBJ whole genome shotgun (WGS) entry which is preliminary data.</text>
</comment>
<dbReference type="Proteomes" id="UP000286208">
    <property type="component" value="Unassembled WGS sequence"/>
</dbReference>
<dbReference type="InterPro" id="IPR036390">
    <property type="entry name" value="WH_DNA-bd_sf"/>
</dbReference>
<keyword evidence="1" id="KW-0805">Transcription regulation</keyword>
<dbReference type="PROSITE" id="PS50949">
    <property type="entry name" value="HTH_GNTR"/>
    <property type="match status" value="1"/>
</dbReference>
<dbReference type="SUPFAM" id="SSF48008">
    <property type="entry name" value="GntR ligand-binding domain-like"/>
    <property type="match status" value="1"/>
</dbReference>
<dbReference type="CDD" id="cd07377">
    <property type="entry name" value="WHTH_GntR"/>
    <property type="match status" value="1"/>
</dbReference>
<dbReference type="InterPro" id="IPR011711">
    <property type="entry name" value="GntR_C"/>
</dbReference>
<keyword evidence="2" id="KW-0238">DNA-binding</keyword>
<keyword evidence="6" id="KW-1185">Reference proteome</keyword>
<organism evidence="5 6">
    <name type="scientific">Prescottella agglutinans</name>
    <dbReference type="NCBI Taxonomy" id="1644129"/>
    <lineage>
        <taxon>Bacteria</taxon>
        <taxon>Bacillati</taxon>
        <taxon>Actinomycetota</taxon>
        <taxon>Actinomycetes</taxon>
        <taxon>Mycobacteriales</taxon>
        <taxon>Nocardiaceae</taxon>
        <taxon>Prescottella</taxon>
    </lineage>
</organism>
<dbReference type="InterPro" id="IPR008920">
    <property type="entry name" value="TF_FadR/GntR_C"/>
</dbReference>
<dbReference type="PRINTS" id="PR00035">
    <property type="entry name" value="HTHGNTR"/>
</dbReference>
<dbReference type="SMART" id="SM00345">
    <property type="entry name" value="HTH_GNTR"/>
    <property type="match status" value="1"/>
</dbReference>
<dbReference type="OrthoDB" id="7989071at2"/>
<dbReference type="SUPFAM" id="SSF46785">
    <property type="entry name" value="Winged helix' DNA-binding domain"/>
    <property type="match status" value="1"/>
</dbReference>
<name>A0A3S3ZTE1_9NOCA</name>
<dbReference type="EMBL" id="RKLP01000010">
    <property type="protein sequence ID" value="RVW07891.1"/>
    <property type="molecule type" value="Genomic_DNA"/>
</dbReference>
<protein>
    <submittedName>
        <fullName evidence="5">FadR family transcriptional regulator</fullName>
    </submittedName>
</protein>
<keyword evidence="3" id="KW-0804">Transcription</keyword>
<evidence type="ECO:0000256" key="2">
    <source>
        <dbReference type="ARBA" id="ARBA00023125"/>
    </source>
</evidence>
<evidence type="ECO:0000313" key="5">
    <source>
        <dbReference type="EMBL" id="RVW07891.1"/>
    </source>
</evidence>
<proteinExistence type="predicted"/>
<gene>
    <name evidence="5" type="ORF">EGT67_18260</name>
</gene>
<dbReference type="SMART" id="SM00895">
    <property type="entry name" value="FCD"/>
    <property type="match status" value="1"/>
</dbReference>